<name>A0A5B7CF15_PORTR</name>
<dbReference type="EMBL" id="VSRR010000014">
    <property type="protein sequence ID" value="MPC07997.1"/>
    <property type="molecule type" value="Genomic_DNA"/>
</dbReference>
<sequence>MKISGKKRRLGHENIKPYSFTCTLDSRITASSKQKQGGMFPMVCRYSPRPYHLVTVNSASLESAFSDSHLVNSSCNLLLISGTLSLVMTPRLFLFSVVTGSPICQK</sequence>
<evidence type="ECO:0000313" key="1">
    <source>
        <dbReference type="EMBL" id="MPC07997.1"/>
    </source>
</evidence>
<dbReference type="Proteomes" id="UP000324222">
    <property type="component" value="Unassembled WGS sequence"/>
</dbReference>
<evidence type="ECO:0000313" key="2">
    <source>
        <dbReference type="Proteomes" id="UP000324222"/>
    </source>
</evidence>
<keyword evidence="2" id="KW-1185">Reference proteome</keyword>
<accession>A0A5B7CF15</accession>
<dbReference type="AlphaFoldDB" id="A0A5B7CF15"/>
<organism evidence="1 2">
    <name type="scientific">Portunus trituberculatus</name>
    <name type="common">Swimming crab</name>
    <name type="synonym">Neptunus trituberculatus</name>
    <dbReference type="NCBI Taxonomy" id="210409"/>
    <lineage>
        <taxon>Eukaryota</taxon>
        <taxon>Metazoa</taxon>
        <taxon>Ecdysozoa</taxon>
        <taxon>Arthropoda</taxon>
        <taxon>Crustacea</taxon>
        <taxon>Multicrustacea</taxon>
        <taxon>Malacostraca</taxon>
        <taxon>Eumalacostraca</taxon>
        <taxon>Eucarida</taxon>
        <taxon>Decapoda</taxon>
        <taxon>Pleocyemata</taxon>
        <taxon>Brachyura</taxon>
        <taxon>Eubrachyura</taxon>
        <taxon>Portunoidea</taxon>
        <taxon>Portunidae</taxon>
        <taxon>Portuninae</taxon>
        <taxon>Portunus</taxon>
    </lineage>
</organism>
<reference evidence="1 2" key="1">
    <citation type="submission" date="2019-05" db="EMBL/GenBank/DDBJ databases">
        <title>Another draft genome of Portunus trituberculatus and its Hox gene families provides insights of decapod evolution.</title>
        <authorList>
            <person name="Jeong J.-H."/>
            <person name="Song I."/>
            <person name="Kim S."/>
            <person name="Choi T."/>
            <person name="Kim D."/>
            <person name="Ryu S."/>
            <person name="Kim W."/>
        </authorList>
    </citation>
    <scope>NUCLEOTIDE SEQUENCE [LARGE SCALE GENOMIC DNA]</scope>
    <source>
        <tissue evidence="1">Muscle</tissue>
    </source>
</reference>
<comment type="caution">
    <text evidence="1">The sequence shown here is derived from an EMBL/GenBank/DDBJ whole genome shotgun (WGS) entry which is preliminary data.</text>
</comment>
<gene>
    <name evidence="1" type="ORF">E2C01_000566</name>
</gene>
<protein>
    <submittedName>
        <fullName evidence="1">Uncharacterized protein</fullName>
    </submittedName>
</protein>
<proteinExistence type="predicted"/>